<proteinExistence type="predicted"/>
<name>A0A4Q1AX81_9BACT</name>
<organism evidence="1 2">
    <name type="scientific">Halarcobacter mediterraneus</name>
    <dbReference type="NCBI Taxonomy" id="2023153"/>
    <lineage>
        <taxon>Bacteria</taxon>
        <taxon>Pseudomonadati</taxon>
        <taxon>Campylobacterota</taxon>
        <taxon>Epsilonproteobacteria</taxon>
        <taxon>Campylobacterales</taxon>
        <taxon>Arcobacteraceae</taxon>
        <taxon>Halarcobacter</taxon>
    </lineage>
</organism>
<dbReference type="OrthoDB" id="9807346at2"/>
<dbReference type="Proteomes" id="UP000289718">
    <property type="component" value="Unassembled WGS sequence"/>
</dbReference>
<reference evidence="1 2" key="1">
    <citation type="submission" date="2017-09" db="EMBL/GenBank/DDBJ databases">
        <title>Genomics of the genus Arcobacter.</title>
        <authorList>
            <person name="Perez-Cataluna A."/>
            <person name="Figueras M.J."/>
            <person name="Salas-Masso N."/>
        </authorList>
    </citation>
    <scope>NUCLEOTIDE SEQUENCE [LARGE SCALE GENOMIC DNA]</scope>
    <source>
        <strain evidence="1 2">F156-34</strain>
    </source>
</reference>
<dbReference type="RefSeq" id="WP_129060488.1">
    <property type="nucleotide sequence ID" value="NZ_NXIE01000001.1"/>
</dbReference>
<dbReference type="AlphaFoldDB" id="A0A4Q1AX81"/>
<sequence length="59" mass="6904">MEERIICQKCKFYFVTWQPAKPHGCKAYGFKSKMLPSIVVKNSSGFPCSFFQFKKPHNK</sequence>
<keyword evidence="2" id="KW-1185">Reference proteome</keyword>
<evidence type="ECO:0000313" key="2">
    <source>
        <dbReference type="Proteomes" id="UP000289718"/>
    </source>
</evidence>
<dbReference type="EMBL" id="NXIE01000001">
    <property type="protein sequence ID" value="RXK14358.1"/>
    <property type="molecule type" value="Genomic_DNA"/>
</dbReference>
<comment type="caution">
    <text evidence="1">The sequence shown here is derived from an EMBL/GenBank/DDBJ whole genome shotgun (WGS) entry which is preliminary data.</text>
</comment>
<accession>A0A4Q1AX81</accession>
<gene>
    <name evidence="1" type="ORF">CP965_02615</name>
</gene>
<protein>
    <submittedName>
        <fullName evidence="1">Uracil-DNA glycosylase</fullName>
    </submittedName>
</protein>
<evidence type="ECO:0000313" key="1">
    <source>
        <dbReference type="EMBL" id="RXK14358.1"/>
    </source>
</evidence>